<accession>A0A024G3C6</accession>
<feature type="compositionally biased region" description="Basic and acidic residues" evidence="1">
    <location>
        <begin position="1376"/>
        <end position="1389"/>
    </location>
</feature>
<protein>
    <recommendedName>
        <fullName evidence="2">DnaJ homologue subfamily C GRV2/DNAJC13 N-terminal domain-containing protein</fullName>
    </recommendedName>
</protein>
<feature type="domain" description="DnaJ homologue subfamily C GRV2/DNAJC13 N-terminal" evidence="2">
    <location>
        <begin position="269"/>
        <end position="434"/>
    </location>
</feature>
<feature type="compositionally biased region" description="Basic and acidic residues" evidence="1">
    <location>
        <begin position="1337"/>
        <end position="1347"/>
    </location>
</feature>
<evidence type="ECO:0000313" key="4">
    <source>
        <dbReference type="Proteomes" id="UP000053237"/>
    </source>
</evidence>
<dbReference type="OrthoDB" id="69656at2759"/>
<dbReference type="InParanoid" id="A0A024G3C6"/>
<dbReference type="InterPro" id="IPR016024">
    <property type="entry name" value="ARM-type_fold"/>
</dbReference>
<comment type="caution">
    <text evidence="3">The sequence shown here is derived from an EMBL/GenBank/DDBJ whole genome shotgun (WGS) entry which is preliminary data.</text>
</comment>
<dbReference type="PANTHER" id="PTHR36983">
    <property type="entry name" value="DNAJ HOMOLOG SUBFAMILY C MEMBER 13"/>
    <property type="match status" value="1"/>
</dbReference>
<dbReference type="GO" id="GO:0010008">
    <property type="term" value="C:endosome membrane"/>
    <property type="evidence" value="ECO:0007669"/>
    <property type="project" value="TreeGrafter"/>
</dbReference>
<dbReference type="GO" id="GO:0007032">
    <property type="term" value="P:endosome organization"/>
    <property type="evidence" value="ECO:0007669"/>
    <property type="project" value="InterPro"/>
</dbReference>
<dbReference type="GO" id="GO:2000641">
    <property type="term" value="P:regulation of early endosome to late endosome transport"/>
    <property type="evidence" value="ECO:0007669"/>
    <property type="project" value="InterPro"/>
</dbReference>
<gene>
    <name evidence="3" type="ORF">BN9_019550</name>
</gene>
<dbReference type="PANTHER" id="PTHR36983:SF2">
    <property type="entry name" value="DNAJ HOMOLOG SUBFAMILY C MEMBER 13"/>
    <property type="match status" value="1"/>
</dbReference>
<evidence type="ECO:0000256" key="1">
    <source>
        <dbReference type="SAM" id="MobiDB-lite"/>
    </source>
</evidence>
<name>A0A024G3C6_9STRA</name>
<feature type="compositionally biased region" description="Basic residues" evidence="1">
    <location>
        <begin position="1413"/>
        <end position="1425"/>
    </location>
</feature>
<keyword evidence="4" id="KW-1185">Reference proteome</keyword>
<feature type="compositionally biased region" description="Basic residues" evidence="1">
    <location>
        <begin position="1390"/>
        <end position="1399"/>
    </location>
</feature>
<dbReference type="EMBL" id="CAIX01000015">
    <property type="protein sequence ID" value="CCI41171.1"/>
    <property type="molecule type" value="Genomic_DNA"/>
</dbReference>
<reference evidence="3 4" key="1">
    <citation type="submission" date="2012-05" db="EMBL/GenBank/DDBJ databases">
        <title>Recombination and specialization in a pathogen metapopulation.</title>
        <authorList>
            <person name="Gardiner A."/>
            <person name="Kemen E."/>
            <person name="Schultz-Larsen T."/>
            <person name="MacLean D."/>
            <person name="Van Oosterhout C."/>
            <person name="Jones J.D.G."/>
        </authorList>
    </citation>
    <scope>NUCLEOTIDE SEQUENCE [LARGE SCALE GENOMIC DNA]</scope>
    <source>
        <strain evidence="3 4">Ac Nc2</strain>
    </source>
</reference>
<feature type="region of interest" description="Disordered" evidence="1">
    <location>
        <begin position="1331"/>
        <end position="1425"/>
    </location>
</feature>
<feature type="domain" description="DnaJ homologue subfamily C GRV2/DNAJC13 N-terminal" evidence="2">
    <location>
        <begin position="1426"/>
        <end position="1463"/>
    </location>
</feature>
<dbReference type="Pfam" id="PF19432">
    <property type="entry name" value="RME-8_N"/>
    <property type="match status" value="3"/>
</dbReference>
<dbReference type="STRING" id="65357.A0A024G3C6"/>
<evidence type="ECO:0000259" key="2">
    <source>
        <dbReference type="Pfam" id="PF19432"/>
    </source>
</evidence>
<proteinExistence type="predicted"/>
<dbReference type="SUPFAM" id="SSF48371">
    <property type="entry name" value="ARM repeat"/>
    <property type="match status" value="1"/>
</dbReference>
<sequence length="2769" mass="309371">MSSTVTHSSTNPHDGLEVDFIPLNAIIDDPKGSFLNEFYIPRIPEDNKCTVDTSDPSSKDLWSSKSAQMSINRGSSQAIKSSSNELERCVEGLEIPLNRYSGVLYAARFFVTRVGFLRSVKRIMVLSSHHMTIIDPYSDDIKERYGYDDIKEITVAPDSTSGGSAGRNVDRSFTIFLAKNVKETYTSRARQQLLSAYYQIRQRASSSSAAATIGLGMENSKSTNITQTGDHSLVQGSNRSNSTTGGMYFDNLFQLCGKTFSMVKLSTTQSTLSEPIKVQVLLAVRAASLDRLDTDTRATVSSILLIDVVKIQRVTSNSNELLVYYENNRVHRYWSDARESFIQAIGNNLRSWLGISLFVEEVSDLCEFDAMSATRDIPQPVAFEIPVLKISKNKEKKFQFRWLAITSNAVVERAVTTRRTLVSHPLSDLYNIVMYPAFSPEMDKQIEARNLEFERNTESQYDDTGAIATPTATSLASVSTNPSQKALERETSIVDCGPQGWQSPGFLGKFAIELKHGRTRRYICLSSTVRHREKEVGIGLMPVTCRHEEELREAVSEISGDYSSLPKWLRVAGSVTLLNPKEVRSLFLSNLMEMCRMNRLHLPWSTEETPIGCKEGSWGTEIHPELEDILLRKLLHLHLVPNLVTHTTLENIYRHLEQFNRNVPIGGNRQRDRRAFTCLMKLLEQLKEYCVTQLHSPSNSMDSPIPQTELQVAILLALQRLLCTRGVFEEVPHSQYKTSIEVIMELLHSPMEEVSFAAANVLKYMVVNYSETRSMKSEAANRRAVFTKYHCYHFVSRIFDFSKQNRLGRAQFVRPIENANTKHPTPWRHFIGIEQARISTNVTALQHSKSLTGALSFSVLGLDYLVISLGLQTLEVCLSSGKKATPERVIRELLDAMRIDEFSRHHAMFLYNRSLAFSIAKCSSILVKVHVLEQRSELVELIQDFARKHGALLWQLYLSLYGQDKAQRRISSQLVALLTHENPRSSSVIRRIFPHGLLDDLPLSQLEYDEFGRALPAISVDAIMKSTNGDRTAASAQASAAVAAASMQSQAVSGDVQAGVSATSSPPRTTILGVSSMAAATAGSYVTAGNAISTAQMNENNGSFDITNATESGRSKVIMYGINTRSRLAKTTKCVVLLPEFFDRLWQNFQAKDLIWGPQCVEELVRKLEAEFALLDVFRLKYYCYLYSDPLVAGNRHDLIYSPSFIAATDHLWNTTLKAHIFSVPEHYDCLLHTLAHQHTEAFLGTRNDPTSTSKSLDKATVSSILSVCNTPFAFNEGRHRGFNTGTFLEQHRGLEMGANSLSSAAHRFAQYVPLAFILNPDTSDVAIQSDEDWSENDQHNTLERRTAMNRSDSDNDSQEEQLSSGPLDRVQGSRATDKTPRSGHTDMKKRQHLNRHTRNNQDQATPLEKNKSGHRTQSRTKRARRQVPRWFISWNGNEFQVDYECLQDEVRVGPYYLTNLLNDRGVLTENIDEPEKFMTLLYYRLLAEEGKFDTDPGSTDVDASDIRLLVLKVMIQLYERHYFELSSLMFLNHLLCVSMVGNRGQITGRTALGGTVEGSRKWPLVIRGNIVLFLDRVLSSAVNVARFLREPENVWIILELLHEVKPMLAVDTNNEEVYEGSSIVADVVEEEEQVVVTDEIVDDKYDEIDDNESLPEEVQQVSSPSHQIDPISYEEGQPALIPDIEEPSRFTVVAEHCGAMSGSMIMQTCLSVLSRLIDCHTSEQEGSMYQDTRFPRHGRMTYFEGCGVSPISEIKRRLCEDQTLRFLVSLLDAQNRIVFKKTLGLLRLLVRHNEAAIPGLHATGLFYYLLRYAQDVDEMTVAARLMSHVHLRQSKITLKEGDLNHSKPEIVDATDGVFSPDPLTLICMRSWLVRLLPVSMVAQLLRHGPRRFAQALFSDSNNPEVVWNSNMRTQMVNYIEKFLACHMDAVTRVFSISQDTEHGHEVCTALIQYPPQVHALQCYQYYLHNLLDEEAFPDWPINDVSAFVQALLDSVHRWVQPPSFTSGRSASEPGSCRPVYAKDVILLHEAIALLLKRFPEANCLKKLQNISSVLESLEQCIVQLQDNNNVTITPAWRKKSSNDTDTEDVPTKEVLVENFSSGILVINLALKLSDHNAHECSSKLGLRVFCGALQVVYECDDTAGTMTLTTNQVLEALVVVLSLPSARASAGAQSLDFLPYLTRFLRVKSNATIATGLSLRIVHEMAEGTGEFAQLLPMQLAEHGILWYLVLICLSYEKIVSTNSMAADEQNIIDDSTEESSKVSDDGKARNHNSIEAAMALHQILDAKVSDETILMYVTRMQETIVTIFTRPLINILGSSGPIAFLEVLVSEVREPHVMWMDRMRSELTSIAEEAVEFHSALDQSEENAPRVFELPSHFIYSAQKEELCVAGIYVNFFNENPQKGVQAQIAGQDAPMLWNVSGTENNSGTKISAKKATSGLLGTSQKKSATSSTPTAIEEVAKSVSGQVMHGLLRAIMHDISGVRAEPQCLEAVLLQHMLPIATAIRHLLQHTRDMDFQVLHSDGILILLSILDHEAQPQAFSFSCAPLLQLRCLECLHILSFSGPCIDALAASVPPYIKSAFQIVYHHLGKPDASTEGQLARITLQLLGNLCLVPACVDNLVQGMDPNELSNLLPQIYLGEPGEMQLLLCVHMIPLKRHTHAATQFAKAAVKSQLANALLNLLSLLVPKSKLGDSSLTKSYAARFLSVLSSNPGSGGAISSLLIASRAWETHGDTTQGSAEDLRRLLVPPHAPMMMKSDRANPHRIG</sequence>
<evidence type="ECO:0000313" key="3">
    <source>
        <dbReference type="EMBL" id="CCI41171.1"/>
    </source>
</evidence>
<dbReference type="Proteomes" id="UP000053237">
    <property type="component" value="Unassembled WGS sequence"/>
</dbReference>
<dbReference type="InterPro" id="IPR045802">
    <property type="entry name" value="GRV2/DNAJC13_N"/>
</dbReference>
<dbReference type="GO" id="GO:0006898">
    <property type="term" value="P:receptor-mediated endocytosis"/>
    <property type="evidence" value="ECO:0007669"/>
    <property type="project" value="TreeGrafter"/>
</dbReference>
<feature type="domain" description="DnaJ homologue subfamily C GRV2/DNAJC13 N-terminal" evidence="2">
    <location>
        <begin position="913"/>
        <end position="1176"/>
    </location>
</feature>
<organism evidence="3 4">
    <name type="scientific">Albugo candida</name>
    <dbReference type="NCBI Taxonomy" id="65357"/>
    <lineage>
        <taxon>Eukaryota</taxon>
        <taxon>Sar</taxon>
        <taxon>Stramenopiles</taxon>
        <taxon>Oomycota</taxon>
        <taxon>Peronosporomycetes</taxon>
        <taxon>Albuginales</taxon>
        <taxon>Albuginaceae</taxon>
        <taxon>Albugo</taxon>
    </lineage>
</organism>
<dbReference type="InterPro" id="IPR044978">
    <property type="entry name" value="GRV2/DNAJC13"/>
</dbReference>